<dbReference type="RefSeq" id="WP_167386595.1">
    <property type="nucleotide sequence ID" value="NZ_CAWNOR010000055.1"/>
</dbReference>
<evidence type="ECO:0000313" key="2">
    <source>
        <dbReference type="Proteomes" id="UP000221101"/>
    </source>
</evidence>
<accession>A0A2D0L652</accession>
<reference evidence="1 2" key="1">
    <citation type="journal article" date="2017" name="Nat. Microbiol.">
        <title>Natural product diversity associated with the nematode symbionts Photorhabdus and Xenorhabdus.</title>
        <authorList>
            <person name="Tobias N.J."/>
            <person name="Wolff H."/>
            <person name="Djahanschiri B."/>
            <person name="Grundmann F."/>
            <person name="Kronenwerth M."/>
            <person name="Shi Y.M."/>
            <person name="Simonyi S."/>
            <person name="Grun P."/>
            <person name="Shapiro-Ilan D."/>
            <person name="Pidot S.J."/>
            <person name="Stinear T.P."/>
            <person name="Ebersberger I."/>
            <person name="Bode H.B."/>
        </authorList>
    </citation>
    <scope>NUCLEOTIDE SEQUENCE [LARGE SCALE GENOMIC DNA]</scope>
    <source>
        <strain evidence="1 2">DSM 17907</strain>
    </source>
</reference>
<proteinExistence type="predicted"/>
<protein>
    <submittedName>
        <fullName evidence="1">Uncharacterized protein</fullName>
    </submittedName>
</protein>
<evidence type="ECO:0000313" key="1">
    <source>
        <dbReference type="EMBL" id="PHM71164.1"/>
    </source>
</evidence>
<comment type="caution">
    <text evidence="1">The sequence shown here is derived from an EMBL/GenBank/DDBJ whole genome shotgun (WGS) entry which is preliminary data.</text>
</comment>
<dbReference type="AlphaFoldDB" id="A0A2D0L652"/>
<keyword evidence="2" id="KW-1185">Reference proteome</keyword>
<dbReference type="Proteomes" id="UP000221101">
    <property type="component" value="Unassembled WGS sequence"/>
</dbReference>
<organism evidence="1 2">
    <name type="scientific">Xenorhabdus kozodoii</name>
    <dbReference type="NCBI Taxonomy" id="351676"/>
    <lineage>
        <taxon>Bacteria</taxon>
        <taxon>Pseudomonadati</taxon>
        <taxon>Pseudomonadota</taxon>
        <taxon>Gammaproteobacteria</taxon>
        <taxon>Enterobacterales</taxon>
        <taxon>Morganellaceae</taxon>
        <taxon>Xenorhabdus</taxon>
    </lineage>
</organism>
<dbReference type="EMBL" id="NJCX01000021">
    <property type="protein sequence ID" value="PHM71164.1"/>
    <property type="molecule type" value="Genomic_DNA"/>
</dbReference>
<gene>
    <name evidence="1" type="ORF">Xkoz_02871</name>
</gene>
<sequence length="46" mass="5238">MNQGSNETRISLKLSCGAVIKRPLARWQRDKVNQRAMTQKILGLAR</sequence>
<name>A0A2D0L652_9GAMM</name>